<evidence type="ECO:0000259" key="1">
    <source>
        <dbReference type="Pfam" id="PF01872"/>
    </source>
</evidence>
<dbReference type="InterPro" id="IPR024072">
    <property type="entry name" value="DHFR-like_dom_sf"/>
</dbReference>
<evidence type="ECO:0000313" key="2">
    <source>
        <dbReference type="EMBL" id="MDX8152125.1"/>
    </source>
</evidence>
<dbReference type="Proteomes" id="UP001277761">
    <property type="component" value="Unassembled WGS sequence"/>
</dbReference>
<name>A0ABU4VJX1_9ACTN</name>
<organism evidence="2 3">
    <name type="scientific">Patulibacter brassicae</name>
    <dbReference type="NCBI Taxonomy" id="1705717"/>
    <lineage>
        <taxon>Bacteria</taxon>
        <taxon>Bacillati</taxon>
        <taxon>Actinomycetota</taxon>
        <taxon>Thermoleophilia</taxon>
        <taxon>Solirubrobacterales</taxon>
        <taxon>Patulibacteraceae</taxon>
        <taxon>Patulibacter</taxon>
    </lineage>
</organism>
<keyword evidence="3" id="KW-1185">Reference proteome</keyword>
<dbReference type="InterPro" id="IPR050765">
    <property type="entry name" value="Riboflavin_Biosynth_HTPR"/>
</dbReference>
<accession>A0ABU4VJX1</accession>
<comment type="caution">
    <text evidence="2">The sequence shown here is derived from an EMBL/GenBank/DDBJ whole genome shotgun (WGS) entry which is preliminary data.</text>
</comment>
<dbReference type="Pfam" id="PF01872">
    <property type="entry name" value="RibD_C"/>
    <property type="match status" value="1"/>
</dbReference>
<dbReference type="PANTHER" id="PTHR38011">
    <property type="entry name" value="DIHYDROFOLATE REDUCTASE FAMILY PROTEIN (AFU_ORTHOLOGUE AFUA_8G06820)"/>
    <property type="match status" value="1"/>
</dbReference>
<dbReference type="EMBL" id="JAXAVX010000004">
    <property type="protein sequence ID" value="MDX8152125.1"/>
    <property type="molecule type" value="Genomic_DNA"/>
</dbReference>
<gene>
    <name evidence="2" type="ORF">SK069_11010</name>
</gene>
<reference evidence="2 3" key="1">
    <citation type="submission" date="2023-11" db="EMBL/GenBank/DDBJ databases">
        <authorList>
            <person name="Xu M."/>
            <person name="Jiang T."/>
        </authorList>
    </citation>
    <scope>NUCLEOTIDE SEQUENCE [LARGE SCALE GENOMIC DNA]</scope>
    <source>
        <strain evidence="2 3">SD</strain>
    </source>
</reference>
<dbReference type="Gene3D" id="3.40.430.10">
    <property type="entry name" value="Dihydrofolate Reductase, subunit A"/>
    <property type="match status" value="1"/>
</dbReference>
<dbReference type="RefSeq" id="WP_319954280.1">
    <property type="nucleotide sequence ID" value="NZ_JAXAVX010000004.1"/>
</dbReference>
<dbReference type="InterPro" id="IPR002734">
    <property type="entry name" value="RibDG_C"/>
</dbReference>
<dbReference type="PANTHER" id="PTHR38011:SF12">
    <property type="entry name" value="BIFUNCTIONAL DEAMINASE-REDUCTASE DOMAIN PROTEIN"/>
    <property type="match status" value="1"/>
</dbReference>
<dbReference type="SUPFAM" id="SSF53597">
    <property type="entry name" value="Dihydrofolate reductase-like"/>
    <property type="match status" value="1"/>
</dbReference>
<protein>
    <submittedName>
        <fullName evidence="2">Dihydrofolate reductase family protein</fullName>
    </submittedName>
</protein>
<sequence>MTRIRVDHAISVDGFTAGPDQSLEAPLGIGGERLHAWQFAVRESGAVEADVQVFDEHFAGVGAYVMGRNMFGGGPGPWATDEPWEGWWGPEPPYHRPVFVLTHHPREPLVLGDTTFTFVTEGPERALELARAAVGEQDIRIAGGASTVAQYLRMGVVDELHLHVSPVLLGAGERPFDGVGPEDVGLEIDRVIASPQVTHIRYRVQPAR</sequence>
<evidence type="ECO:0000313" key="3">
    <source>
        <dbReference type="Proteomes" id="UP001277761"/>
    </source>
</evidence>
<proteinExistence type="predicted"/>
<feature type="domain" description="Bacterial bifunctional deaminase-reductase C-terminal" evidence="1">
    <location>
        <begin position="4"/>
        <end position="192"/>
    </location>
</feature>